<keyword evidence="3" id="KW-1185">Reference proteome</keyword>
<dbReference type="OrthoDB" id="9778690at2"/>
<evidence type="ECO:0000313" key="3">
    <source>
        <dbReference type="Proteomes" id="UP000253034"/>
    </source>
</evidence>
<sequence>MLVGNNSAKGFSANVNEFAKELEAMKIRLWAEDGALRYKAPAGVVSGEVLESLKSRKKELIEHLRKR</sequence>
<dbReference type="InterPro" id="IPR041464">
    <property type="entry name" value="TubC_N"/>
</dbReference>
<comment type="caution">
    <text evidence="2">The sequence shown here is derived from an EMBL/GenBank/DDBJ whole genome shotgun (WGS) entry which is preliminary data.</text>
</comment>
<evidence type="ECO:0000313" key="2">
    <source>
        <dbReference type="EMBL" id="RCX14278.1"/>
    </source>
</evidence>
<dbReference type="InterPro" id="IPR044894">
    <property type="entry name" value="TubC_N_sf"/>
</dbReference>
<reference evidence="2 3" key="1">
    <citation type="submission" date="2018-07" db="EMBL/GenBank/DDBJ databases">
        <title>Genomic Encyclopedia of Type Strains, Phase IV (KMG-IV): sequencing the most valuable type-strain genomes for metagenomic binning, comparative biology and taxonomic classification.</title>
        <authorList>
            <person name="Goeker M."/>
        </authorList>
    </citation>
    <scope>NUCLEOTIDE SEQUENCE [LARGE SCALE GENOMIC DNA]</scope>
    <source>
        <strain evidence="2 3">DSM 27016</strain>
    </source>
</reference>
<feature type="non-terminal residue" evidence="2">
    <location>
        <position position="67"/>
    </location>
</feature>
<feature type="domain" description="TubC N-terminal docking" evidence="1">
    <location>
        <begin position="15"/>
        <end position="65"/>
    </location>
</feature>
<gene>
    <name evidence="2" type="ORF">DFR58_1151</name>
</gene>
<dbReference type="Pfam" id="PF18563">
    <property type="entry name" value="TubC_N"/>
    <property type="match status" value="1"/>
</dbReference>
<protein>
    <recommendedName>
        <fullName evidence="1">TubC N-terminal docking domain-containing protein</fullName>
    </recommendedName>
</protein>
<evidence type="ECO:0000259" key="1">
    <source>
        <dbReference type="Pfam" id="PF18563"/>
    </source>
</evidence>
<name>A0A369B128_9FIRM</name>
<organism evidence="2 3">
    <name type="scientific">Anaerobacterium chartisolvens</name>
    <dbReference type="NCBI Taxonomy" id="1297424"/>
    <lineage>
        <taxon>Bacteria</taxon>
        <taxon>Bacillati</taxon>
        <taxon>Bacillota</taxon>
        <taxon>Clostridia</taxon>
        <taxon>Eubacteriales</taxon>
        <taxon>Oscillospiraceae</taxon>
        <taxon>Anaerobacterium</taxon>
    </lineage>
</organism>
<dbReference type="AlphaFoldDB" id="A0A369B128"/>
<accession>A0A369B128</accession>
<dbReference type="EMBL" id="QPJT01000015">
    <property type="protein sequence ID" value="RCX14278.1"/>
    <property type="molecule type" value="Genomic_DNA"/>
</dbReference>
<dbReference type="Proteomes" id="UP000253034">
    <property type="component" value="Unassembled WGS sequence"/>
</dbReference>
<dbReference type="Gene3D" id="1.10.10.1830">
    <property type="entry name" value="Non-ribosomal peptide synthase, adenylation domain"/>
    <property type="match status" value="1"/>
</dbReference>
<proteinExistence type="predicted"/>
<dbReference type="RefSeq" id="WP_147273177.1">
    <property type="nucleotide sequence ID" value="NZ_QPJT01000015.1"/>
</dbReference>